<dbReference type="PANTHER" id="PTHR47150">
    <property type="entry name" value="OS12G0169200 PROTEIN"/>
    <property type="match status" value="1"/>
</dbReference>
<dbReference type="PANTHER" id="PTHR47150:SF5">
    <property type="entry name" value="OS07G0546750 PROTEIN"/>
    <property type="match status" value="1"/>
</dbReference>
<organism evidence="1 3">
    <name type="scientific">Puccinia graminis f. sp. tritici</name>
    <dbReference type="NCBI Taxonomy" id="56615"/>
    <lineage>
        <taxon>Eukaryota</taxon>
        <taxon>Fungi</taxon>
        <taxon>Dikarya</taxon>
        <taxon>Basidiomycota</taxon>
        <taxon>Pucciniomycotina</taxon>
        <taxon>Pucciniomycetes</taxon>
        <taxon>Pucciniales</taxon>
        <taxon>Pucciniaceae</taxon>
        <taxon>Puccinia</taxon>
    </lineage>
</organism>
<dbReference type="Proteomes" id="UP000325313">
    <property type="component" value="Unassembled WGS sequence"/>
</dbReference>
<keyword evidence="3" id="KW-1185">Reference proteome</keyword>
<accession>A0A5B0PD44</accession>
<dbReference type="OrthoDB" id="2287304at2759"/>
<dbReference type="EMBL" id="VDEP01000316">
    <property type="protein sequence ID" value="KAA1103783.1"/>
    <property type="molecule type" value="Genomic_DNA"/>
</dbReference>
<reference evidence="3 4" key="1">
    <citation type="submission" date="2019-05" db="EMBL/GenBank/DDBJ databases">
        <title>Emergence of the Ug99 lineage of the wheat stem rust pathogen through somatic hybridization.</title>
        <authorList>
            <person name="Li F."/>
            <person name="Upadhyaya N.M."/>
            <person name="Sperschneider J."/>
            <person name="Matny O."/>
            <person name="Nguyen-Phuc H."/>
            <person name="Mago R."/>
            <person name="Raley C."/>
            <person name="Miller M.E."/>
            <person name="Silverstein K.A.T."/>
            <person name="Henningsen E."/>
            <person name="Hirsch C.D."/>
            <person name="Visser B."/>
            <person name="Pretorius Z.A."/>
            <person name="Steffenson B.J."/>
            <person name="Schwessinger B."/>
            <person name="Dodds P.N."/>
            <person name="Figueroa M."/>
        </authorList>
    </citation>
    <scope>NUCLEOTIDE SEQUENCE [LARGE SCALE GENOMIC DNA]</scope>
    <source>
        <strain evidence="1">21-0</strain>
        <strain evidence="2 4">Ug99</strain>
    </source>
</reference>
<evidence type="ECO:0000313" key="3">
    <source>
        <dbReference type="Proteomes" id="UP000324748"/>
    </source>
</evidence>
<evidence type="ECO:0000313" key="1">
    <source>
        <dbReference type="EMBL" id="KAA1099517.1"/>
    </source>
</evidence>
<protein>
    <submittedName>
        <fullName evidence="1">Uncharacterized protein</fullName>
    </submittedName>
</protein>
<dbReference type="Proteomes" id="UP000324748">
    <property type="component" value="Unassembled WGS sequence"/>
</dbReference>
<comment type="caution">
    <text evidence="1">The sequence shown here is derived from an EMBL/GenBank/DDBJ whole genome shotgun (WGS) entry which is preliminary data.</text>
</comment>
<evidence type="ECO:0000313" key="4">
    <source>
        <dbReference type="Proteomes" id="UP000325313"/>
    </source>
</evidence>
<gene>
    <name evidence="1" type="ORF">PGT21_010124</name>
    <name evidence="2" type="ORF">PGTUg99_007193</name>
</gene>
<dbReference type="EMBL" id="VSWC01000054">
    <property type="protein sequence ID" value="KAA1099517.1"/>
    <property type="molecule type" value="Genomic_DNA"/>
</dbReference>
<name>A0A5B0PD44_PUCGR</name>
<proteinExistence type="predicted"/>
<dbReference type="AlphaFoldDB" id="A0A5B0PD44"/>
<sequence length="117" mass="13793">MDHSEDNDTPVDVLTQEEFTQIIIRRQKLASSANIRRTMLLESATLMLDDDTRYDDLFGKHGGSKPGKKPNIPRNFEAAYQQLYQHYFSDTPLYDSRLFRRRFRMSKELFLKITDSV</sequence>
<evidence type="ECO:0000313" key="2">
    <source>
        <dbReference type="EMBL" id="KAA1103783.1"/>
    </source>
</evidence>